<proteinExistence type="predicted"/>
<dbReference type="AlphaFoldDB" id="A0A8K0ML99"/>
<protein>
    <submittedName>
        <fullName evidence="1">Uncharacterized protein</fullName>
    </submittedName>
</protein>
<sequence>MAFGPLVWYCRPVPNGVWTKAVENALGEYTPCAVDSLVISASHLTEAQTQNNQMSSRDHKRVNCTWRVFTKRFSTAFVQTPFGTGRQYQTDEPKAIFFLMETSLQEFFPLEKHMILKLSRTSPRKACPLA</sequence>
<keyword evidence="2" id="KW-1185">Reference proteome</keyword>
<reference evidence="1" key="1">
    <citation type="submission" date="2020-03" db="EMBL/GenBank/DDBJ databases">
        <title>A high-quality chromosome-level genome assembly of a woody plant with both climbing and erect habits, Rhamnella rubrinervis.</title>
        <authorList>
            <person name="Lu Z."/>
            <person name="Yang Y."/>
            <person name="Zhu X."/>
            <person name="Sun Y."/>
        </authorList>
    </citation>
    <scope>NUCLEOTIDE SEQUENCE</scope>
    <source>
        <strain evidence="1">BYM</strain>
        <tissue evidence="1">Leaf</tissue>
    </source>
</reference>
<evidence type="ECO:0000313" key="1">
    <source>
        <dbReference type="EMBL" id="KAF3450336.1"/>
    </source>
</evidence>
<comment type="caution">
    <text evidence="1">The sequence shown here is derived from an EMBL/GenBank/DDBJ whole genome shotgun (WGS) entry which is preliminary data.</text>
</comment>
<dbReference type="Proteomes" id="UP000796880">
    <property type="component" value="Unassembled WGS sequence"/>
</dbReference>
<dbReference type="OrthoDB" id="1922901at2759"/>
<accession>A0A8K0ML99</accession>
<dbReference type="EMBL" id="VOIH02000003">
    <property type="protein sequence ID" value="KAF3450336.1"/>
    <property type="molecule type" value="Genomic_DNA"/>
</dbReference>
<gene>
    <name evidence="1" type="ORF">FNV43_RR06416</name>
</gene>
<name>A0A8K0ML99_9ROSA</name>
<organism evidence="1 2">
    <name type="scientific">Rhamnella rubrinervis</name>
    <dbReference type="NCBI Taxonomy" id="2594499"/>
    <lineage>
        <taxon>Eukaryota</taxon>
        <taxon>Viridiplantae</taxon>
        <taxon>Streptophyta</taxon>
        <taxon>Embryophyta</taxon>
        <taxon>Tracheophyta</taxon>
        <taxon>Spermatophyta</taxon>
        <taxon>Magnoliopsida</taxon>
        <taxon>eudicotyledons</taxon>
        <taxon>Gunneridae</taxon>
        <taxon>Pentapetalae</taxon>
        <taxon>rosids</taxon>
        <taxon>fabids</taxon>
        <taxon>Rosales</taxon>
        <taxon>Rhamnaceae</taxon>
        <taxon>rhamnoid group</taxon>
        <taxon>Rhamneae</taxon>
        <taxon>Rhamnella</taxon>
    </lineage>
</organism>
<evidence type="ECO:0000313" key="2">
    <source>
        <dbReference type="Proteomes" id="UP000796880"/>
    </source>
</evidence>